<dbReference type="PANTHER" id="PTHR46795:SF3">
    <property type="entry name" value="ABC TRANSPORTER PERMEASE"/>
    <property type="match status" value="1"/>
</dbReference>
<dbReference type="EMBL" id="JAWMWG010000001">
    <property type="protein sequence ID" value="MEJ6347712.1"/>
    <property type="molecule type" value="Genomic_DNA"/>
</dbReference>
<comment type="subcellular location">
    <subcellularLocation>
        <location evidence="1 6">Cell membrane</location>
        <topology evidence="1 6">Multi-pass membrane protein</topology>
    </subcellularLocation>
</comment>
<keyword evidence="4 6" id="KW-1133">Transmembrane helix</keyword>
<reference evidence="8 9" key="1">
    <citation type="submission" date="2023-10" db="EMBL/GenBank/DDBJ databases">
        <title>Holzapfeliella saturejae sp. nov. isolated from Satureja montana flowers.</title>
        <authorList>
            <person name="Alcantara C."/>
            <person name="Zuniga M."/>
            <person name="Landete J.M."/>
            <person name="Monedero V."/>
        </authorList>
    </citation>
    <scope>NUCLEOTIDE SEQUENCE [LARGE SCALE GENOMIC DNA]</scope>
    <source>
        <strain evidence="8 9">He02</strain>
    </source>
</reference>
<feature type="transmembrane region" description="Helical" evidence="6">
    <location>
        <begin position="146"/>
        <end position="170"/>
    </location>
</feature>
<feature type="domain" description="ABC3 transporter permease C-terminal" evidence="7">
    <location>
        <begin position="62"/>
        <end position="178"/>
    </location>
</feature>
<organism evidence="8 9">
    <name type="scientific">Holzapfeliella saturejae</name>
    <dbReference type="NCBI Taxonomy" id="3082953"/>
    <lineage>
        <taxon>Bacteria</taxon>
        <taxon>Bacillati</taxon>
        <taxon>Bacillota</taxon>
        <taxon>Bacilli</taxon>
        <taxon>Lactobacillales</taxon>
        <taxon>Lactobacillaceae</taxon>
        <taxon>Holzapfeliella</taxon>
    </lineage>
</organism>
<comment type="caution">
    <text evidence="8">The sequence shown here is derived from an EMBL/GenBank/DDBJ whole genome shotgun (WGS) entry which is preliminary data.</text>
</comment>
<dbReference type="InterPro" id="IPR003838">
    <property type="entry name" value="ABC3_permease_C"/>
</dbReference>
<evidence type="ECO:0000256" key="4">
    <source>
        <dbReference type="ARBA" id="ARBA00022989"/>
    </source>
</evidence>
<dbReference type="Proteomes" id="UP001377804">
    <property type="component" value="Unassembled WGS sequence"/>
</dbReference>
<evidence type="ECO:0000259" key="7">
    <source>
        <dbReference type="Pfam" id="PF02687"/>
    </source>
</evidence>
<dbReference type="PIRSF" id="PIRSF018968">
    <property type="entry name" value="ABC_permease_BceB"/>
    <property type="match status" value="1"/>
</dbReference>
<evidence type="ECO:0000313" key="9">
    <source>
        <dbReference type="Proteomes" id="UP001377804"/>
    </source>
</evidence>
<evidence type="ECO:0000256" key="6">
    <source>
        <dbReference type="PIRNR" id="PIRNR018968"/>
    </source>
</evidence>
<protein>
    <submittedName>
        <fullName evidence="8">FtsX-like permease family protein</fullName>
    </submittedName>
</protein>
<dbReference type="PANTHER" id="PTHR46795">
    <property type="entry name" value="ABC TRANSPORTER PERMEASE-RELATED-RELATED"/>
    <property type="match status" value="1"/>
</dbReference>
<keyword evidence="2 6" id="KW-1003">Cell membrane</keyword>
<feature type="transmembrane region" description="Helical" evidence="6">
    <location>
        <begin position="55"/>
        <end position="79"/>
    </location>
</feature>
<accession>A0ABU8SEA0</accession>
<feature type="transmembrane region" description="Helical" evidence="6">
    <location>
        <begin position="591"/>
        <end position="613"/>
    </location>
</feature>
<feature type="transmembrane region" description="Helical" evidence="6">
    <location>
        <begin position="231"/>
        <end position="257"/>
    </location>
</feature>
<keyword evidence="6" id="KW-0813">Transport</keyword>
<keyword evidence="3 6" id="KW-0812">Transmembrane</keyword>
<proteinExistence type="inferred from homology"/>
<dbReference type="InterPro" id="IPR027022">
    <property type="entry name" value="ABC_permease_BceB-typ"/>
</dbReference>
<evidence type="ECO:0000256" key="1">
    <source>
        <dbReference type="ARBA" id="ARBA00004651"/>
    </source>
</evidence>
<feature type="transmembrane region" description="Helical" evidence="6">
    <location>
        <begin position="558"/>
        <end position="579"/>
    </location>
</feature>
<dbReference type="Pfam" id="PF02687">
    <property type="entry name" value="FtsX"/>
    <property type="match status" value="1"/>
</dbReference>
<dbReference type="InterPro" id="IPR052536">
    <property type="entry name" value="ABC-4_Integral_Memb_Prot"/>
</dbReference>
<evidence type="ECO:0000256" key="3">
    <source>
        <dbReference type="ARBA" id="ARBA00022692"/>
    </source>
</evidence>
<evidence type="ECO:0000256" key="2">
    <source>
        <dbReference type="ARBA" id="ARBA00022475"/>
    </source>
</evidence>
<feature type="transmembrane region" description="Helical" evidence="6">
    <location>
        <begin position="198"/>
        <end position="216"/>
    </location>
</feature>
<keyword evidence="9" id="KW-1185">Reference proteome</keyword>
<evidence type="ECO:0000313" key="8">
    <source>
        <dbReference type="EMBL" id="MEJ6347712.1"/>
    </source>
</evidence>
<feature type="transmembrane region" description="Helical" evidence="6">
    <location>
        <begin position="502"/>
        <end position="527"/>
    </location>
</feature>
<gene>
    <name evidence="8" type="ORF">R4Y45_00350</name>
</gene>
<evidence type="ECO:0000256" key="5">
    <source>
        <dbReference type="ARBA" id="ARBA00023136"/>
    </source>
</evidence>
<keyword evidence="5 6" id="KW-0472">Membrane</keyword>
<sequence length="622" mass="70141">MLFKLSLTGMKSRFKDYLVLFSGLIVTSAIFYMFLSLSTNPGFLDDNPTVKIVKQLFLIGNVLLGIITLVYVTYANSFLLSMRQRDYGLFMMLGAKSSKIGNLIFIETLFLGILATLIGSFLGIFVTQAVGALLVSSLGLSIKGFIGFHLPAVLWTLLFFAVLFLLAALFNRIKISATSVLSLLKGNKKPVTYRRNNWLLAIQAVIGVAGLVVAYYESLHIREAPNALNAFWIILFGIVLGTYFVFKSSFPVIINLLKKWSWFNNRKLNNFTLNQLKFRITSYTRILSVVSILFAMAVGAITLALMMRDTAFEQADHEYYDVLIYQETPEVSEQLSKLSITDQVHYHYKIVDGSLYGIDSELNNQKFTINELQNTSVGPDTTLTYALKSYSGQEIEDYIRQAMISAYNSQQKDDSQQLSTGVVDNESRDYVVKTNFVSQQAFDQLSGSAGEIKFVKTTSMRQNLIPLQKITNLQGEVRNPTDGFGMQQGINVYQQANSVLSIFQFIGLFLGISFLTMLASILIFKILSGAHQDQQRYEMLDKIGARSSTMTKSIARELAILFILPGAMGVMHMLFGLKLFEQMVSNIYSRIPFPLAIFLGLYFLYYLLTLFIYRSIVLRKRK</sequence>
<feature type="transmembrane region" description="Helical" evidence="6">
    <location>
        <begin position="286"/>
        <end position="307"/>
    </location>
</feature>
<comment type="similarity">
    <text evidence="6">Belongs to the ABC-4 integral membrane protein family.</text>
</comment>
<dbReference type="RefSeq" id="WP_339968134.1">
    <property type="nucleotide sequence ID" value="NZ_JAWMWG010000001.1"/>
</dbReference>
<name>A0ABU8SEA0_9LACO</name>
<feature type="transmembrane region" description="Helical" evidence="6">
    <location>
        <begin position="100"/>
        <end position="126"/>
    </location>
</feature>
<feature type="transmembrane region" description="Helical" evidence="6">
    <location>
        <begin position="17"/>
        <end position="35"/>
    </location>
</feature>